<keyword evidence="10" id="KW-0812">Transmembrane</keyword>
<gene>
    <name evidence="12" type="ORF">HID58_040728</name>
</gene>
<evidence type="ECO:0000313" key="12">
    <source>
        <dbReference type="EMBL" id="KAH0901225.1"/>
    </source>
</evidence>
<protein>
    <recommendedName>
        <fullName evidence="11">AAA+ ATPase domain-containing protein</fullName>
    </recommendedName>
</protein>
<evidence type="ECO:0000256" key="7">
    <source>
        <dbReference type="ARBA" id="ARBA00046280"/>
    </source>
</evidence>
<dbReference type="InterPro" id="IPR003593">
    <property type="entry name" value="AAA+_ATPase"/>
</dbReference>
<dbReference type="EMBL" id="JAGKQM010000011">
    <property type="protein sequence ID" value="KAH0901225.1"/>
    <property type="molecule type" value="Genomic_DNA"/>
</dbReference>
<feature type="transmembrane region" description="Helical" evidence="10">
    <location>
        <begin position="12"/>
        <end position="32"/>
    </location>
</feature>
<evidence type="ECO:0000256" key="2">
    <source>
        <dbReference type="ARBA" id="ARBA00007448"/>
    </source>
</evidence>
<dbReference type="Pfam" id="PF14363">
    <property type="entry name" value="AAA_assoc"/>
    <property type="match status" value="1"/>
</dbReference>
<feature type="non-terminal residue" evidence="12">
    <location>
        <position position="1"/>
    </location>
</feature>
<accession>A0ABQ8BAB9</accession>
<feature type="region of interest" description="Disordered" evidence="9">
    <location>
        <begin position="475"/>
        <end position="536"/>
    </location>
</feature>
<dbReference type="SMART" id="SM00382">
    <property type="entry name" value="AAA"/>
    <property type="match status" value="1"/>
</dbReference>
<keyword evidence="13" id="KW-1185">Reference proteome</keyword>
<keyword evidence="4" id="KW-0067">ATP-binding</keyword>
<keyword evidence="6" id="KW-0653">Protein transport</keyword>
<keyword evidence="5" id="KW-0460">Magnesium</keyword>
<comment type="caution">
    <text evidence="12">The sequence shown here is derived from an EMBL/GenBank/DDBJ whole genome shotgun (WGS) entry which is preliminary data.</text>
</comment>
<evidence type="ECO:0000256" key="4">
    <source>
        <dbReference type="ARBA" id="ARBA00022840"/>
    </source>
</evidence>
<dbReference type="CDD" id="cd19510">
    <property type="entry name" value="RecA-like_BCS1"/>
    <property type="match status" value="1"/>
</dbReference>
<comment type="similarity">
    <text evidence="2">Belongs to the AAA ATPase family. BCS1 subfamily.</text>
</comment>
<dbReference type="Gene3D" id="1.20.58.90">
    <property type="match status" value="1"/>
</dbReference>
<organism evidence="12 13">
    <name type="scientific">Brassica napus</name>
    <name type="common">Rape</name>
    <dbReference type="NCBI Taxonomy" id="3708"/>
    <lineage>
        <taxon>Eukaryota</taxon>
        <taxon>Viridiplantae</taxon>
        <taxon>Streptophyta</taxon>
        <taxon>Embryophyta</taxon>
        <taxon>Tracheophyta</taxon>
        <taxon>Spermatophyta</taxon>
        <taxon>Magnoliopsida</taxon>
        <taxon>eudicotyledons</taxon>
        <taxon>Gunneridae</taxon>
        <taxon>Pentapetalae</taxon>
        <taxon>rosids</taxon>
        <taxon>malvids</taxon>
        <taxon>Brassicales</taxon>
        <taxon>Brassicaceae</taxon>
        <taxon>Brassiceae</taxon>
        <taxon>Brassica</taxon>
    </lineage>
</organism>
<comment type="catalytic activity">
    <reaction evidence="8">
        <text>ATP + H2O = ADP + phosphate + H(+)</text>
        <dbReference type="Rhea" id="RHEA:13065"/>
        <dbReference type="ChEBI" id="CHEBI:15377"/>
        <dbReference type="ChEBI" id="CHEBI:15378"/>
        <dbReference type="ChEBI" id="CHEBI:30616"/>
        <dbReference type="ChEBI" id="CHEBI:43474"/>
        <dbReference type="ChEBI" id="CHEBI:456216"/>
    </reaction>
</comment>
<dbReference type="InterPro" id="IPR058017">
    <property type="entry name" value="At3g28540-like_C"/>
</dbReference>
<dbReference type="Pfam" id="PF00004">
    <property type="entry name" value="AAA"/>
    <property type="match status" value="1"/>
</dbReference>
<evidence type="ECO:0000256" key="8">
    <source>
        <dbReference type="ARBA" id="ARBA00049360"/>
    </source>
</evidence>
<dbReference type="Gene3D" id="2.120.10.80">
    <property type="entry name" value="Kelch-type beta propeller"/>
    <property type="match status" value="1"/>
</dbReference>
<dbReference type="CDD" id="cd22152">
    <property type="entry name" value="F-box_AtAFR-like"/>
    <property type="match status" value="1"/>
</dbReference>
<comment type="subcellular location">
    <subcellularLocation>
        <location evidence="7">Endomembrane system</location>
        <topology evidence="7">Single-pass type IV membrane protein</topology>
    </subcellularLocation>
</comment>
<dbReference type="InterPro" id="IPR025753">
    <property type="entry name" value="AAA_N_dom"/>
</dbReference>
<dbReference type="SUPFAM" id="SSF47661">
    <property type="entry name" value="t-snare proteins"/>
    <property type="match status" value="1"/>
</dbReference>
<evidence type="ECO:0000256" key="5">
    <source>
        <dbReference type="ARBA" id="ARBA00022842"/>
    </source>
</evidence>
<dbReference type="InterPro" id="IPR057499">
    <property type="entry name" value="Kelch_FKB95"/>
</dbReference>
<comment type="cofactor">
    <cofactor evidence="1">
        <name>Mg(2+)</name>
        <dbReference type="ChEBI" id="CHEBI:18420"/>
    </cofactor>
</comment>
<dbReference type="PANTHER" id="PTHR23070">
    <property type="entry name" value="BCS1 AAA-TYPE ATPASE"/>
    <property type="match status" value="1"/>
</dbReference>
<dbReference type="Pfam" id="PF09177">
    <property type="entry name" value="STX6_10_61_N"/>
    <property type="match status" value="1"/>
</dbReference>
<dbReference type="Proteomes" id="UP000824890">
    <property type="component" value="Unassembled WGS sequence"/>
</dbReference>
<dbReference type="CDD" id="cd21442">
    <property type="entry name" value="SNARE_NTD_STX6-like"/>
    <property type="match status" value="1"/>
</dbReference>
<dbReference type="InterPro" id="IPR015260">
    <property type="entry name" value="Syntaxin-6/10/61_N"/>
</dbReference>
<dbReference type="InterPro" id="IPR027417">
    <property type="entry name" value="P-loop_NTPase"/>
</dbReference>
<keyword evidence="6" id="KW-0813">Transport</keyword>
<reference evidence="12 13" key="1">
    <citation type="submission" date="2021-05" db="EMBL/GenBank/DDBJ databases">
        <title>Genome Assembly of Synthetic Allotetraploid Brassica napus Reveals Homoeologous Exchanges between Subgenomes.</title>
        <authorList>
            <person name="Davis J.T."/>
        </authorList>
    </citation>
    <scope>NUCLEOTIDE SEQUENCE [LARGE SCALE GENOMIC DNA]</scope>
    <source>
        <strain evidence="13">cv. Da-Ae</strain>
        <tissue evidence="12">Seedling</tissue>
    </source>
</reference>
<evidence type="ECO:0000256" key="6">
    <source>
        <dbReference type="ARBA" id="ARBA00022927"/>
    </source>
</evidence>
<dbReference type="Gene3D" id="3.40.50.300">
    <property type="entry name" value="P-loop containing nucleotide triphosphate hydrolases"/>
    <property type="match status" value="1"/>
</dbReference>
<name>A0ABQ8BAB9_BRANA</name>
<keyword evidence="10" id="KW-0472">Membrane</keyword>
<dbReference type="InterPro" id="IPR015915">
    <property type="entry name" value="Kelch-typ_b-propeller"/>
</dbReference>
<dbReference type="SUPFAM" id="SSF117281">
    <property type="entry name" value="Kelch motif"/>
    <property type="match status" value="1"/>
</dbReference>
<proteinExistence type="inferred from homology"/>
<sequence>SKEEMKMSDYWTTMASLVGMLAFCQTILQLVFPPELRLALIHLLTRMRHVFSSHTYFDITEIDGVNTNELYNAVSLYLSSSVTVNGAVSAASNNTRLSLTRVPNSSSVTFGLSNNDRITDVFDGVTVLWEHVVVQRQVQSFSWRPMPEEKRGFTLQISKRDKALVLDSYLDHIVGKAEEIRRRNEERLLYTNSRGVSLDSRTHPWDSVRFKHPSTFETLAMDPERKKRIMEDLREFANGQGFYQKTGRAWKRGYLLYGPPGTGKSSLIAAMANYLGYDIYDLELTEVQNNSELRKLLMKTSSKSIIVIEDIDCSISLTKREKVNKKKSNGCYDPNLTNGSGLMDEPGSSVTLSGLLNFTDGLWSCCGSERIFVFTTNHIEKLDSALMRSGRMDMHIHMGFCRFQALKILLKNYLRMEEEEDVDGAVLKEMEECVEEAEITPADVSEVLIRNRSDAEKAVRELLCVLKERVVKRRKSGGVKKKKDEDGEEEQEKRALDSPNGNREFFGQNKNPMMNTCDAEEEPSRTTKKLKQSFSSSPSGLSLLPDEMVLSCLARVSKSDHASLSLVSKWHRSVVASPELYDFRSLLGFTENRIYLCLGIPPDPNPRWFTLSPKTLNRRLVPMPSYFYQPPEASCMVAHGCGIYSSTSWVVGLAGEPRRVSHTWSTLPSMGMARYSAVAGVVDGKIYVLGGCDGRESGKWGEVFDPKQQTWDALPMPPPQCDYPLVCESIVIEEEKLVVMNGSGICLSYIPSDGKWKKGFRDISGIKRCWHVIENVVYCSESGGRILWCEPSELEWEVMEWREVMGLEALSDTLAASKLVNYGGRVSDQWEICRRSEPILGLGLWTVEIDEILPGHKLSNCGPNMLIFWDVLAPQKLEIWCAEISLERRKKTCEIIGNIVWSEAVMTLDPPPHQHHWGVIESFNAALQVLTLKLDSALLSSGRMDMHIHMGFQALKILLKNYLRMEEDVDGVVLKEMEECVEEAEITPADVSEVLIRNRSDAEKAVRELLCVLKERVVRRRKSGRVKKKKEEGEHEDEDAEEEQEKRALDSPNGNRVLWWVGATKPTYLDVFSVPNAKQLSPAANSFDLWQKDVFLSAAEEVQESADTMESAYRLWIKEKRQGRVTVESDQLCIELQAALSTAKWQLEEFERAVRLSHGHCRDDTTLTRHKQFVNAIENQIYRVQTALQEALTENGKQHPLRLVDLNKEERDDLAMFLSGSSLTSESSINFRDSSTSSLGGFNSCVIDIDEGGSPESADAMIRVQQADKRFGTRRTWSSPNVPNVTALRVNVPVDAEEEEERKRLVFDIEDTPKEKGSKPLFGYNLIFDRVRYHQRRFRVPFSRPVQLILSFTLILLLRIGNTPKILHDSTSLKKDERLKAFSRTSLPSFTFFHPQETYIGTCNFVDSSVLSTYVRCYLIQILQEGREVKSFVKSKPQVKAKRRIS</sequence>
<keyword evidence="4" id="KW-0547">Nucleotide-binding</keyword>
<dbReference type="InterPro" id="IPR003959">
    <property type="entry name" value="ATPase_AAA_core"/>
</dbReference>
<dbReference type="SUPFAM" id="SSF52540">
    <property type="entry name" value="P-loop containing nucleoside triphosphate hydrolases"/>
    <property type="match status" value="1"/>
</dbReference>
<feature type="domain" description="AAA+ ATPase" evidence="11">
    <location>
        <begin position="250"/>
        <end position="402"/>
    </location>
</feature>
<dbReference type="Pfam" id="PF25210">
    <property type="entry name" value="Kelch_FKB95"/>
    <property type="match status" value="1"/>
</dbReference>
<evidence type="ECO:0000256" key="3">
    <source>
        <dbReference type="ARBA" id="ARBA00022801"/>
    </source>
</evidence>
<feature type="compositionally biased region" description="Acidic residues" evidence="9">
    <location>
        <begin position="1034"/>
        <end position="1043"/>
    </location>
</feature>
<evidence type="ECO:0000256" key="9">
    <source>
        <dbReference type="SAM" id="MobiDB-lite"/>
    </source>
</evidence>
<keyword evidence="3" id="KW-0378">Hydrolase</keyword>
<feature type="region of interest" description="Disordered" evidence="9">
    <location>
        <begin position="1024"/>
        <end position="1049"/>
    </location>
</feature>
<evidence type="ECO:0000259" key="11">
    <source>
        <dbReference type="SMART" id="SM00382"/>
    </source>
</evidence>
<evidence type="ECO:0000256" key="10">
    <source>
        <dbReference type="SAM" id="Phobius"/>
    </source>
</evidence>
<dbReference type="InterPro" id="IPR010989">
    <property type="entry name" value="SNARE"/>
</dbReference>
<dbReference type="InterPro" id="IPR050747">
    <property type="entry name" value="Mitochondrial_chaperone_BCS1"/>
</dbReference>
<keyword evidence="10" id="KW-1133">Transmembrane helix</keyword>
<evidence type="ECO:0000256" key="1">
    <source>
        <dbReference type="ARBA" id="ARBA00001946"/>
    </source>
</evidence>
<dbReference type="Pfam" id="PF25568">
    <property type="entry name" value="AAA_lid_At3g28540"/>
    <property type="match status" value="2"/>
</dbReference>
<evidence type="ECO:0000313" key="13">
    <source>
        <dbReference type="Proteomes" id="UP000824890"/>
    </source>
</evidence>